<dbReference type="EMBL" id="ODAM01000172">
    <property type="protein sequence ID" value="SOQ16071.1"/>
    <property type="molecule type" value="Genomic_DNA"/>
</dbReference>
<gene>
    <name evidence="1" type="ORF">NCPPB2254_05761</name>
</gene>
<sequence>MQAECLAYDFVRFLYSPQLEDCARMMYMHYAWHNVPTWLIGPQYCGGPIPQRRANVLQVWPQHGPLESLRPEEFNPRIEALATQHCK</sequence>
<name>A0AB38EQD9_9PSED</name>
<proteinExistence type="predicted"/>
<comment type="caution">
    <text evidence="1">The sequence shown here is derived from an EMBL/GenBank/DDBJ whole genome shotgun (WGS) entry which is preliminary data.</text>
</comment>
<organism evidence="1 2">
    <name type="scientific">Pseudomonas syringae pv. persicae</name>
    <dbReference type="NCBI Taxonomy" id="237306"/>
    <lineage>
        <taxon>Bacteria</taxon>
        <taxon>Pseudomonadati</taxon>
        <taxon>Pseudomonadota</taxon>
        <taxon>Gammaproteobacteria</taxon>
        <taxon>Pseudomonadales</taxon>
        <taxon>Pseudomonadaceae</taxon>
        <taxon>Pseudomonas</taxon>
    </lineage>
</organism>
<protein>
    <submittedName>
        <fullName evidence="1">Uncharacterized protein</fullName>
    </submittedName>
</protein>
<evidence type="ECO:0000313" key="1">
    <source>
        <dbReference type="EMBL" id="SOQ16071.1"/>
    </source>
</evidence>
<dbReference type="AlphaFoldDB" id="A0AB38EQD9"/>
<accession>A0AB38EQD9</accession>
<dbReference type="Proteomes" id="UP000237580">
    <property type="component" value="Unassembled WGS sequence"/>
</dbReference>
<reference evidence="1 2" key="1">
    <citation type="submission" date="2017-11" db="EMBL/GenBank/DDBJ databases">
        <authorList>
            <person name="Blom J."/>
        </authorList>
    </citation>
    <scope>NUCLEOTIDE SEQUENCE [LARGE SCALE GENOMIC DNA]</scope>
    <source>
        <strain evidence="1">NCPPB 2254</strain>
    </source>
</reference>
<evidence type="ECO:0000313" key="2">
    <source>
        <dbReference type="Proteomes" id="UP000237580"/>
    </source>
</evidence>